<name>J9DTE3_EDHAE</name>
<dbReference type="InParanoid" id="J9DTE3"/>
<proteinExistence type="predicted"/>
<sequence length="340" mass="40424">MVIKEVEDTLKDYKIFFSRYEESAHELFLLLEKNISVLLGNLTKENSLSRISKFYCAEFYSDIKKSDSHTFFEEMIIVLSNVDFFSQTINELKRLMEYGLKFEMLDYEIYIKKLKVGKEILLRCMHFLEKLQKTYDNYECILNLCEVFIFLEYTKEHFYYPGNQFNSRTWMTMHIRKDRFEVLENFKKQVNSHISDRKKIGMVRRKDVDDVSKKFEETKCMTIFNFMNQDRNHKINVAKKMTAEETKEAAKILIQSRCIKTEKEAIEKCLLLYKIGIKSLEACKYWLSELEGDAKKHNEKGNHLDNAYCIALNAQEILFQLGNALEKSQKDSSIEQILIK</sequence>
<protein>
    <submittedName>
        <fullName evidence="1">Uncharacterized protein</fullName>
    </submittedName>
</protein>
<feature type="non-terminal residue" evidence="1">
    <location>
        <position position="340"/>
    </location>
</feature>
<keyword evidence="2" id="KW-1185">Reference proteome</keyword>
<evidence type="ECO:0000313" key="1">
    <source>
        <dbReference type="EMBL" id="EJW04542.2"/>
    </source>
</evidence>
<gene>
    <name evidence="1" type="ORF">EDEG_04211</name>
</gene>
<reference evidence="2" key="2">
    <citation type="submission" date="2015-07" db="EMBL/GenBank/DDBJ databases">
        <title>Contrasting host-pathogen interactions and genome evolution in two generalist and specialist microsporidian pathogens of mosquitoes.</title>
        <authorList>
            <consortium name="The Broad Institute Genomics Platform"/>
            <consortium name="The Broad Institute Genome Sequencing Center for Infectious Disease"/>
            <person name="Cuomo C.A."/>
            <person name="Sanscrainte N.D."/>
            <person name="Goldberg J.M."/>
            <person name="Heiman D."/>
            <person name="Young S."/>
            <person name="Zeng Q."/>
            <person name="Becnel J.J."/>
            <person name="Birren B.W."/>
        </authorList>
    </citation>
    <scope>NUCLEOTIDE SEQUENCE [LARGE SCALE GENOMIC DNA]</scope>
    <source>
        <strain evidence="2">USNM 41457</strain>
    </source>
</reference>
<dbReference type="VEuPathDB" id="MicrosporidiaDB:EDEG_04211"/>
<reference evidence="1 2" key="1">
    <citation type="submission" date="2011-08" db="EMBL/GenBank/DDBJ databases">
        <authorList>
            <person name="Liu Z.J."/>
            <person name="Shi F.L."/>
            <person name="Lu J.Q."/>
            <person name="Li M."/>
            <person name="Wang Z.L."/>
        </authorList>
    </citation>
    <scope>NUCLEOTIDE SEQUENCE [LARGE SCALE GENOMIC DNA]</scope>
    <source>
        <strain evidence="1 2">USNM 41457</strain>
    </source>
</reference>
<evidence type="ECO:0000313" key="2">
    <source>
        <dbReference type="Proteomes" id="UP000003163"/>
    </source>
</evidence>
<dbReference type="AlphaFoldDB" id="J9DTE3"/>
<dbReference type="EMBL" id="AFBI03000863">
    <property type="protein sequence ID" value="EJW04542.2"/>
    <property type="molecule type" value="Genomic_DNA"/>
</dbReference>
<dbReference type="Proteomes" id="UP000003163">
    <property type="component" value="Unassembled WGS sequence"/>
</dbReference>
<comment type="caution">
    <text evidence="1">The sequence shown here is derived from an EMBL/GenBank/DDBJ whole genome shotgun (WGS) entry which is preliminary data.</text>
</comment>
<accession>J9DTE3</accession>
<dbReference type="HOGENOM" id="CLU_674435_0_0_1"/>
<organism evidence="1 2">
    <name type="scientific">Edhazardia aedis (strain USNM 41457)</name>
    <name type="common">Microsporidian parasite</name>
    <dbReference type="NCBI Taxonomy" id="1003232"/>
    <lineage>
        <taxon>Eukaryota</taxon>
        <taxon>Fungi</taxon>
        <taxon>Fungi incertae sedis</taxon>
        <taxon>Microsporidia</taxon>
        <taxon>Edhazardia</taxon>
    </lineage>
</organism>